<gene>
    <name evidence="1" type="ORF">CTOB1V02_LOCUS13406</name>
</gene>
<organism evidence="1">
    <name type="scientific">Cyprideis torosa</name>
    <dbReference type="NCBI Taxonomy" id="163714"/>
    <lineage>
        <taxon>Eukaryota</taxon>
        <taxon>Metazoa</taxon>
        <taxon>Ecdysozoa</taxon>
        <taxon>Arthropoda</taxon>
        <taxon>Crustacea</taxon>
        <taxon>Oligostraca</taxon>
        <taxon>Ostracoda</taxon>
        <taxon>Podocopa</taxon>
        <taxon>Podocopida</taxon>
        <taxon>Cytherocopina</taxon>
        <taxon>Cytheroidea</taxon>
        <taxon>Cytherideidae</taxon>
        <taxon>Cyprideis</taxon>
    </lineage>
</organism>
<sequence>MSGGSAKAVIDKAVTNRVRGASRARKAYLEAVKDKEANEVQETSGAVLFAAHRPSYSRLSLGVASWEGDLLPKTQAKLIAFDPRFGERAVVVDESGTSVHLVELATLTNSSMNDNEGAVARSRQQFCREQSAACLFPVLVYATASPQQDDRITAIVWWQNEKKGQ</sequence>
<name>A0A7R8WV85_9CRUS</name>
<accession>A0A7R8WV85</accession>
<dbReference type="AlphaFoldDB" id="A0A7R8WV85"/>
<evidence type="ECO:0000313" key="1">
    <source>
        <dbReference type="EMBL" id="CAD7235591.1"/>
    </source>
</evidence>
<dbReference type="EMBL" id="OB673640">
    <property type="protein sequence ID" value="CAD7235591.1"/>
    <property type="molecule type" value="Genomic_DNA"/>
</dbReference>
<protein>
    <submittedName>
        <fullName evidence="1">Uncharacterized protein</fullName>
    </submittedName>
</protein>
<reference evidence="1" key="1">
    <citation type="submission" date="2020-11" db="EMBL/GenBank/DDBJ databases">
        <authorList>
            <person name="Tran Van P."/>
        </authorList>
    </citation>
    <scope>NUCLEOTIDE SEQUENCE</scope>
</reference>
<feature type="non-terminal residue" evidence="1">
    <location>
        <position position="165"/>
    </location>
</feature>
<proteinExistence type="predicted"/>